<evidence type="ECO:0000313" key="1">
    <source>
        <dbReference type="EMBL" id="KAJ1103652.1"/>
    </source>
</evidence>
<sequence>MESSLTGPPHVTMEVKIRKKQRHNGGGTSCNPSDTLYSTQVFLVRLTYQAEPVWWVLTFRLKSCLGLLLNSLEDTPMQVEHQMTGTTQDYEYTAAMGNKDLKQSASDFKQHQLLTHAVTALNENEDHLDQPITTRDTTAILRKLKARLTFIDNKINTVTSHLNHLYRM</sequence>
<reference evidence="1" key="1">
    <citation type="journal article" date="2022" name="bioRxiv">
        <title>Sequencing and chromosome-scale assembly of the giantPleurodeles waltlgenome.</title>
        <authorList>
            <person name="Brown T."/>
            <person name="Elewa A."/>
            <person name="Iarovenko S."/>
            <person name="Subramanian E."/>
            <person name="Araus A.J."/>
            <person name="Petzold A."/>
            <person name="Susuki M."/>
            <person name="Suzuki K.-i.T."/>
            <person name="Hayashi T."/>
            <person name="Toyoda A."/>
            <person name="Oliveira C."/>
            <person name="Osipova E."/>
            <person name="Leigh N.D."/>
            <person name="Simon A."/>
            <person name="Yun M.H."/>
        </authorList>
    </citation>
    <scope>NUCLEOTIDE SEQUENCE</scope>
    <source>
        <strain evidence="1">20211129_DDA</strain>
        <tissue evidence="1">Liver</tissue>
    </source>
</reference>
<accession>A0AAV7MMP3</accession>
<dbReference type="AlphaFoldDB" id="A0AAV7MMP3"/>
<evidence type="ECO:0000313" key="2">
    <source>
        <dbReference type="Proteomes" id="UP001066276"/>
    </source>
</evidence>
<gene>
    <name evidence="1" type="ORF">NDU88_001073</name>
</gene>
<dbReference type="EMBL" id="JANPWB010000013">
    <property type="protein sequence ID" value="KAJ1103652.1"/>
    <property type="molecule type" value="Genomic_DNA"/>
</dbReference>
<organism evidence="1 2">
    <name type="scientific">Pleurodeles waltl</name>
    <name type="common">Iberian ribbed newt</name>
    <dbReference type="NCBI Taxonomy" id="8319"/>
    <lineage>
        <taxon>Eukaryota</taxon>
        <taxon>Metazoa</taxon>
        <taxon>Chordata</taxon>
        <taxon>Craniata</taxon>
        <taxon>Vertebrata</taxon>
        <taxon>Euteleostomi</taxon>
        <taxon>Amphibia</taxon>
        <taxon>Batrachia</taxon>
        <taxon>Caudata</taxon>
        <taxon>Salamandroidea</taxon>
        <taxon>Salamandridae</taxon>
        <taxon>Pleurodelinae</taxon>
        <taxon>Pleurodeles</taxon>
    </lineage>
</organism>
<dbReference type="Proteomes" id="UP001066276">
    <property type="component" value="Chromosome 9"/>
</dbReference>
<name>A0AAV7MMP3_PLEWA</name>
<comment type="caution">
    <text evidence="1">The sequence shown here is derived from an EMBL/GenBank/DDBJ whole genome shotgun (WGS) entry which is preliminary data.</text>
</comment>
<keyword evidence="2" id="KW-1185">Reference proteome</keyword>
<proteinExistence type="predicted"/>
<protein>
    <submittedName>
        <fullName evidence="1">Uncharacterized protein</fullName>
    </submittedName>
</protein>